<dbReference type="Gene3D" id="4.10.410.10">
    <property type="entry name" value="Pancreatic trypsin inhibitor Kunitz domain"/>
    <property type="match status" value="2"/>
</dbReference>
<protein>
    <recommendedName>
        <fullName evidence="2">BPTI/Kunitz inhibitor domain-containing protein</fullName>
    </recommendedName>
</protein>
<sequence>MKFLAIALLWCWGARALFWKLLYKKSTSDIAGAVLEVGGEVASTEASNWPRRYSPEDCETEERLVGKYCSPYLERRYFFNRTTEKCVLFIPERCENDYDRGNNFPNRKVCMRTCMKESPCLKSRWGNTTGTVDGYTYYAKSDLCLKVKYKSRAEFWPKANRFPTEKDCYDTCAPEIVPKGWPGK</sequence>
<proteinExistence type="predicted"/>
<gene>
    <name evidence="3" type="ORF">V5799_011948</name>
</gene>
<feature type="signal peptide" evidence="1">
    <location>
        <begin position="1"/>
        <end position="16"/>
    </location>
</feature>
<feature type="chain" id="PRO_5042908568" description="BPTI/Kunitz inhibitor domain-containing protein" evidence="1">
    <location>
        <begin position="17"/>
        <end position="184"/>
    </location>
</feature>
<comment type="caution">
    <text evidence="3">The sequence shown here is derived from an EMBL/GenBank/DDBJ whole genome shotgun (WGS) entry which is preliminary data.</text>
</comment>
<keyword evidence="1" id="KW-0732">Signal</keyword>
<evidence type="ECO:0000313" key="3">
    <source>
        <dbReference type="EMBL" id="KAK8773519.1"/>
    </source>
</evidence>
<feature type="domain" description="BPTI/Kunitz inhibitor" evidence="2">
    <location>
        <begin position="58"/>
        <end position="114"/>
    </location>
</feature>
<dbReference type="InterPro" id="IPR002223">
    <property type="entry name" value="Kunitz_BPTI"/>
</dbReference>
<reference evidence="3 4" key="1">
    <citation type="journal article" date="2023" name="Arcadia Sci">
        <title>De novo assembly of a long-read Amblyomma americanum tick genome.</title>
        <authorList>
            <person name="Chou S."/>
            <person name="Poskanzer K.E."/>
            <person name="Rollins M."/>
            <person name="Thuy-Boun P.S."/>
        </authorList>
    </citation>
    <scope>NUCLEOTIDE SEQUENCE [LARGE SCALE GENOMIC DNA]</scope>
    <source>
        <strain evidence="3">F_SG_1</strain>
        <tissue evidence="3">Salivary glands</tissue>
    </source>
</reference>
<dbReference type="SUPFAM" id="SSF57362">
    <property type="entry name" value="BPTI-like"/>
    <property type="match status" value="2"/>
</dbReference>
<accession>A0AAQ4EFG2</accession>
<evidence type="ECO:0000256" key="1">
    <source>
        <dbReference type="SAM" id="SignalP"/>
    </source>
</evidence>
<dbReference type="EMBL" id="JARKHS020016768">
    <property type="protein sequence ID" value="KAK8773519.1"/>
    <property type="molecule type" value="Genomic_DNA"/>
</dbReference>
<name>A0AAQ4EFG2_AMBAM</name>
<keyword evidence="4" id="KW-1185">Reference proteome</keyword>
<dbReference type="Pfam" id="PF00014">
    <property type="entry name" value="Kunitz_BPTI"/>
    <property type="match status" value="1"/>
</dbReference>
<evidence type="ECO:0000259" key="2">
    <source>
        <dbReference type="PROSITE" id="PS50279"/>
    </source>
</evidence>
<evidence type="ECO:0000313" key="4">
    <source>
        <dbReference type="Proteomes" id="UP001321473"/>
    </source>
</evidence>
<dbReference type="InterPro" id="IPR036880">
    <property type="entry name" value="Kunitz_BPTI_sf"/>
</dbReference>
<organism evidence="3 4">
    <name type="scientific">Amblyomma americanum</name>
    <name type="common">Lone star tick</name>
    <dbReference type="NCBI Taxonomy" id="6943"/>
    <lineage>
        <taxon>Eukaryota</taxon>
        <taxon>Metazoa</taxon>
        <taxon>Ecdysozoa</taxon>
        <taxon>Arthropoda</taxon>
        <taxon>Chelicerata</taxon>
        <taxon>Arachnida</taxon>
        <taxon>Acari</taxon>
        <taxon>Parasitiformes</taxon>
        <taxon>Ixodida</taxon>
        <taxon>Ixodoidea</taxon>
        <taxon>Ixodidae</taxon>
        <taxon>Amblyomminae</taxon>
        <taxon>Amblyomma</taxon>
    </lineage>
</organism>
<dbReference type="AlphaFoldDB" id="A0AAQ4EFG2"/>
<dbReference type="PROSITE" id="PS50279">
    <property type="entry name" value="BPTI_KUNITZ_2"/>
    <property type="match status" value="1"/>
</dbReference>
<dbReference type="GO" id="GO:0004867">
    <property type="term" value="F:serine-type endopeptidase inhibitor activity"/>
    <property type="evidence" value="ECO:0007669"/>
    <property type="project" value="InterPro"/>
</dbReference>
<dbReference type="Proteomes" id="UP001321473">
    <property type="component" value="Unassembled WGS sequence"/>
</dbReference>